<protein>
    <submittedName>
        <fullName evidence="1">DUF3138 family protein</fullName>
    </submittedName>
</protein>
<accession>A0A6L3NN80</accession>
<evidence type="ECO:0000313" key="1">
    <source>
        <dbReference type="EMBL" id="KAB0686328.1"/>
    </source>
</evidence>
<evidence type="ECO:0000313" key="2">
    <source>
        <dbReference type="Proteomes" id="UP000473571"/>
    </source>
</evidence>
<name>A0A6L3NN80_9BURK</name>
<dbReference type="EMBL" id="VZOL01000004">
    <property type="protein sequence ID" value="KAB0686328.1"/>
    <property type="molecule type" value="Genomic_DNA"/>
</dbReference>
<dbReference type="RefSeq" id="WP_151002930.1">
    <property type="nucleotide sequence ID" value="NZ_CABVPO010000010.1"/>
</dbReference>
<reference evidence="1 2" key="1">
    <citation type="submission" date="2019-09" db="EMBL/GenBank/DDBJ databases">
        <title>Draft genome sequences of 48 bacterial type strains from the CCUG.</title>
        <authorList>
            <person name="Tunovic T."/>
            <person name="Pineiro-Iglesias B."/>
            <person name="Unosson C."/>
            <person name="Inganas E."/>
            <person name="Ohlen M."/>
            <person name="Cardew S."/>
            <person name="Jensie-Markopoulos S."/>
            <person name="Salva-Serra F."/>
            <person name="Jaen-Luchoro D."/>
            <person name="Karlsson R."/>
            <person name="Svensson-Stadler L."/>
            <person name="Chun J."/>
            <person name="Moore E."/>
        </authorList>
    </citation>
    <scope>NUCLEOTIDE SEQUENCE [LARGE SCALE GENOMIC DNA]</scope>
    <source>
        <strain evidence="1 2">CCUG 65687</strain>
    </source>
</reference>
<dbReference type="Proteomes" id="UP000473571">
    <property type="component" value="Unassembled WGS sequence"/>
</dbReference>
<dbReference type="Pfam" id="PF11336">
    <property type="entry name" value="DUF3138"/>
    <property type="match status" value="1"/>
</dbReference>
<gene>
    <name evidence="1" type="ORF">F7R13_00910</name>
</gene>
<sequence>MQKRIGALLMACMPAVSHADTVVDELKAQLQVLQRKVESLERAAKDAPVKPGDANRGVSEEEFSDLKQQVARQNLQVETLSTAASEGPIAGLSITGYLDPMYLYNRNARSGGVSFLDHNGGYTYYGGNMGDVYLDIKKTFGVGPTAPSAEIQIQPNRGAGNTTLDGAKGNNIFNTAFVTIPHDDTNQFLFGLMPSVAGYESQQSNLLPTLTHNLLYDFSIPGYFVGAGYNGSKGDYSWKVIIGNAQNLTHAATASDSSGRLHTSLTPMINWRIDRSKGAWDVGWAGAIGRQAIYSGNAGGDCASGGFGYNCTTASPFSTYMFMDIDATYAVADTTFNAEIDVGKQKHAAWNGRDATWWGLSMLYTRKWHLPTIGLMGVALRWDYLNDSRNGGGGGNTYVGGSALAGVASPGTDGLNGFGIDPSCLAASSDNGLECRGANRQDVAFDLMFYPAVNYTIKVEYRHDWANKSVFQRADGSWRKSNDVIGTTLVYTF</sequence>
<comment type="caution">
    <text evidence="1">The sequence shown here is derived from an EMBL/GenBank/DDBJ whole genome shotgun (WGS) entry which is preliminary data.</text>
</comment>
<organism evidence="1 2">
    <name type="scientific">Burkholderia territorii</name>
    <dbReference type="NCBI Taxonomy" id="1503055"/>
    <lineage>
        <taxon>Bacteria</taxon>
        <taxon>Pseudomonadati</taxon>
        <taxon>Pseudomonadota</taxon>
        <taxon>Betaproteobacteria</taxon>
        <taxon>Burkholderiales</taxon>
        <taxon>Burkholderiaceae</taxon>
        <taxon>Burkholderia</taxon>
        <taxon>Burkholderia cepacia complex</taxon>
    </lineage>
</organism>
<proteinExistence type="predicted"/>
<dbReference type="InterPro" id="IPR021485">
    <property type="entry name" value="DUF3138"/>
</dbReference>
<dbReference type="AlphaFoldDB" id="A0A6L3NN80"/>